<evidence type="ECO:0000259" key="14">
    <source>
        <dbReference type="PROSITE" id="PS50950"/>
    </source>
</evidence>
<proteinExistence type="predicted"/>
<organism evidence="16 17">
    <name type="scientific">Plutella xylostella</name>
    <name type="common">Diamondback moth</name>
    <name type="synonym">Plutella maculipennis</name>
    <dbReference type="NCBI Taxonomy" id="51655"/>
    <lineage>
        <taxon>Eukaryota</taxon>
        <taxon>Metazoa</taxon>
        <taxon>Ecdysozoa</taxon>
        <taxon>Arthropoda</taxon>
        <taxon>Hexapoda</taxon>
        <taxon>Insecta</taxon>
        <taxon>Pterygota</taxon>
        <taxon>Neoptera</taxon>
        <taxon>Endopterygota</taxon>
        <taxon>Lepidoptera</taxon>
        <taxon>Glossata</taxon>
        <taxon>Ditrysia</taxon>
        <taxon>Yponomeutoidea</taxon>
        <taxon>Plutellidae</taxon>
        <taxon>Plutella</taxon>
    </lineage>
</organism>
<dbReference type="PANTHER" id="PTHR37984">
    <property type="entry name" value="PROTEIN CBG26694"/>
    <property type="match status" value="1"/>
</dbReference>
<dbReference type="SUPFAM" id="SSF53098">
    <property type="entry name" value="Ribonuclease H-like"/>
    <property type="match status" value="1"/>
</dbReference>
<dbReference type="Pfam" id="PF17921">
    <property type="entry name" value="Integrase_H2C2"/>
    <property type="match status" value="1"/>
</dbReference>
<dbReference type="GO" id="GO:0003677">
    <property type="term" value="F:DNA binding"/>
    <property type="evidence" value="ECO:0007669"/>
    <property type="project" value="UniProtKB-UniRule"/>
</dbReference>
<dbReference type="SUPFAM" id="SSF57716">
    <property type="entry name" value="Glucocorticoid receptor-like (DNA-binding domain)"/>
    <property type="match status" value="1"/>
</dbReference>
<dbReference type="PROSITE" id="PS50994">
    <property type="entry name" value="INTEGRASE"/>
    <property type="match status" value="1"/>
</dbReference>
<dbReference type="PANTHER" id="PTHR37984:SF5">
    <property type="entry name" value="PROTEIN NYNRIN-LIKE"/>
    <property type="match status" value="1"/>
</dbReference>
<evidence type="ECO:0000256" key="5">
    <source>
        <dbReference type="ARBA" id="ARBA00022723"/>
    </source>
</evidence>
<dbReference type="GO" id="GO:0015074">
    <property type="term" value="P:DNA integration"/>
    <property type="evidence" value="ECO:0007669"/>
    <property type="project" value="InterPro"/>
</dbReference>
<dbReference type="GO" id="GO:0042575">
    <property type="term" value="C:DNA polymerase complex"/>
    <property type="evidence" value="ECO:0007669"/>
    <property type="project" value="UniProtKB-ARBA"/>
</dbReference>
<dbReference type="FunFam" id="3.30.70.270:FF:000026">
    <property type="entry name" value="Transposon Ty3-G Gag-Pol polyprotein"/>
    <property type="match status" value="1"/>
</dbReference>
<dbReference type="InterPro" id="IPR006612">
    <property type="entry name" value="THAP_Znf"/>
</dbReference>
<dbReference type="Gene3D" id="2.40.70.10">
    <property type="entry name" value="Acid Proteases"/>
    <property type="match status" value="1"/>
</dbReference>
<evidence type="ECO:0000256" key="3">
    <source>
        <dbReference type="ARBA" id="ARBA00022695"/>
    </source>
</evidence>
<evidence type="ECO:0000313" key="17">
    <source>
        <dbReference type="Proteomes" id="UP000653454"/>
    </source>
</evidence>
<dbReference type="InterPro" id="IPR001584">
    <property type="entry name" value="Integrase_cat-core"/>
</dbReference>
<name>A0A8S4FET1_PLUXY</name>
<evidence type="ECO:0000256" key="7">
    <source>
        <dbReference type="ARBA" id="ARBA00022771"/>
    </source>
</evidence>
<keyword evidence="11" id="KW-0511">Multifunctional enzyme</keyword>
<evidence type="ECO:0000256" key="1">
    <source>
        <dbReference type="ARBA" id="ARBA00012493"/>
    </source>
</evidence>
<evidence type="ECO:0000256" key="9">
    <source>
        <dbReference type="ARBA" id="ARBA00022918"/>
    </source>
</evidence>
<dbReference type="InterPro" id="IPR050951">
    <property type="entry name" value="Retrovirus_Pol_polyprotein"/>
</dbReference>
<dbReference type="CDD" id="cd09274">
    <property type="entry name" value="RNase_HI_RT_Ty3"/>
    <property type="match status" value="1"/>
</dbReference>
<keyword evidence="9" id="KW-0695">RNA-directed DNA polymerase</keyword>
<protein>
    <recommendedName>
        <fullName evidence="1">RNA-directed DNA polymerase</fullName>
        <ecNumber evidence="1">2.7.7.49</ecNumber>
    </recommendedName>
</protein>
<dbReference type="Pfam" id="PF17919">
    <property type="entry name" value="RT_RNaseH_2"/>
    <property type="match status" value="1"/>
</dbReference>
<evidence type="ECO:0000256" key="4">
    <source>
        <dbReference type="ARBA" id="ARBA00022722"/>
    </source>
</evidence>
<dbReference type="Pfam" id="PF00665">
    <property type="entry name" value="rve"/>
    <property type="match status" value="1"/>
</dbReference>
<dbReference type="CDD" id="cd01647">
    <property type="entry name" value="RT_LTR"/>
    <property type="match status" value="1"/>
</dbReference>
<dbReference type="SUPFAM" id="SSF56672">
    <property type="entry name" value="DNA/RNA polymerases"/>
    <property type="match status" value="1"/>
</dbReference>
<keyword evidence="8" id="KW-0862">Zinc</keyword>
<dbReference type="InterPro" id="IPR036397">
    <property type="entry name" value="RNaseH_sf"/>
</dbReference>
<dbReference type="FunFam" id="1.10.340.70:FF:000003">
    <property type="entry name" value="Protein CBG25708"/>
    <property type="match status" value="1"/>
</dbReference>
<keyword evidence="2" id="KW-0808">Transferase</keyword>
<keyword evidence="5" id="KW-0479">Metal-binding</keyword>
<dbReference type="InterPro" id="IPR043128">
    <property type="entry name" value="Rev_trsase/Diguanyl_cyclase"/>
</dbReference>
<dbReference type="Gene3D" id="3.10.20.370">
    <property type="match status" value="1"/>
</dbReference>
<feature type="domain" description="Integrase catalytic" evidence="15">
    <location>
        <begin position="1091"/>
        <end position="1246"/>
    </location>
</feature>
<keyword evidence="6" id="KW-0255">Endonuclease</keyword>
<gene>
    <name evidence="16" type="ORF">PLXY2_LOCUS8585</name>
</gene>
<dbReference type="SUPFAM" id="SSF50630">
    <property type="entry name" value="Acid proteases"/>
    <property type="match status" value="1"/>
</dbReference>
<dbReference type="InterPro" id="IPR041577">
    <property type="entry name" value="RT_RNaseH_2"/>
</dbReference>
<dbReference type="GO" id="GO:0004519">
    <property type="term" value="F:endonuclease activity"/>
    <property type="evidence" value="ECO:0007669"/>
    <property type="project" value="UniProtKB-KW"/>
</dbReference>
<feature type="region of interest" description="Disordered" evidence="13">
    <location>
        <begin position="1391"/>
        <end position="1458"/>
    </location>
</feature>
<keyword evidence="6" id="KW-0378">Hydrolase</keyword>
<comment type="caution">
    <text evidence="16">The sequence shown here is derived from an EMBL/GenBank/DDBJ whole genome shotgun (WGS) entry which is preliminary data.</text>
</comment>
<dbReference type="Gene3D" id="3.30.70.270">
    <property type="match status" value="2"/>
</dbReference>
<keyword evidence="4" id="KW-0540">Nuclease</keyword>
<evidence type="ECO:0000256" key="11">
    <source>
        <dbReference type="ARBA" id="ARBA00023268"/>
    </source>
</evidence>
<evidence type="ECO:0000256" key="8">
    <source>
        <dbReference type="ARBA" id="ARBA00022833"/>
    </source>
</evidence>
<accession>A0A8S4FET1</accession>
<dbReference type="PROSITE" id="PS50950">
    <property type="entry name" value="ZF_THAP"/>
    <property type="match status" value="1"/>
</dbReference>
<evidence type="ECO:0000256" key="12">
    <source>
        <dbReference type="PROSITE-ProRule" id="PRU00309"/>
    </source>
</evidence>
<dbReference type="Pfam" id="PF05485">
    <property type="entry name" value="THAP"/>
    <property type="match status" value="1"/>
</dbReference>
<evidence type="ECO:0000256" key="2">
    <source>
        <dbReference type="ARBA" id="ARBA00022679"/>
    </source>
</evidence>
<dbReference type="Gene3D" id="1.10.340.70">
    <property type="match status" value="1"/>
</dbReference>
<dbReference type="InterPro" id="IPR021109">
    <property type="entry name" value="Peptidase_aspartic_dom_sf"/>
</dbReference>
<dbReference type="InterPro" id="IPR012337">
    <property type="entry name" value="RNaseH-like_sf"/>
</dbReference>
<reference evidence="16" key="1">
    <citation type="submission" date="2020-11" db="EMBL/GenBank/DDBJ databases">
        <authorList>
            <person name="Whiteford S."/>
        </authorList>
    </citation>
    <scope>NUCLEOTIDE SEQUENCE</scope>
</reference>
<dbReference type="SMART" id="SM00980">
    <property type="entry name" value="THAP"/>
    <property type="match status" value="1"/>
</dbReference>
<dbReference type="GO" id="GO:0003964">
    <property type="term" value="F:RNA-directed DNA polymerase activity"/>
    <property type="evidence" value="ECO:0007669"/>
    <property type="project" value="UniProtKB-KW"/>
</dbReference>
<dbReference type="Pfam" id="PF00078">
    <property type="entry name" value="RVT_1"/>
    <property type="match status" value="1"/>
</dbReference>
<dbReference type="GO" id="GO:0008270">
    <property type="term" value="F:zinc ion binding"/>
    <property type="evidence" value="ECO:0007669"/>
    <property type="project" value="UniProtKB-KW"/>
</dbReference>
<keyword evidence="10 12" id="KW-0238">DNA-binding</keyword>
<dbReference type="InterPro" id="IPR043502">
    <property type="entry name" value="DNA/RNA_pol_sf"/>
</dbReference>
<evidence type="ECO:0000256" key="10">
    <source>
        <dbReference type="ARBA" id="ARBA00023125"/>
    </source>
</evidence>
<evidence type="ECO:0000256" key="6">
    <source>
        <dbReference type="ARBA" id="ARBA00022759"/>
    </source>
</evidence>
<keyword evidence="17" id="KW-1185">Reference proteome</keyword>
<dbReference type="InterPro" id="IPR041588">
    <property type="entry name" value="Integrase_H2C2"/>
</dbReference>
<evidence type="ECO:0000256" key="13">
    <source>
        <dbReference type="SAM" id="MobiDB-lite"/>
    </source>
</evidence>
<dbReference type="InterPro" id="IPR000477">
    <property type="entry name" value="RT_dom"/>
</dbReference>
<evidence type="ECO:0000313" key="16">
    <source>
        <dbReference type="EMBL" id="CAG9126315.1"/>
    </source>
</evidence>
<feature type="domain" description="THAP-type" evidence="14">
    <location>
        <begin position="6"/>
        <end position="90"/>
    </location>
</feature>
<sequence>MILNKIPKKYLQDKMRMCAVATCKNIGNHKFPNDESQAQQWIKATRINVRKIDWKRRKHSWLCSDHFIPSDFHSRGKQIRLKKTAVPSIFSWTTPVASTSKTEPQNAASNEIYECNFNPANASKNYIRSDDTYRLARNLLHPKVLEDVKFEDLVLKLDEHFTPKRCLLAERQKFYEARKAAGESIQEWAVRVRGLAVYCEFGTALDQLLRDRFVLGLSAGAERDRLFEVDAEKLTFAKAQEVAQQAASARQARAAAVVKEEPVYRVSGARAGPAAASRAPAGDDTWRCAVCGLKNHDAIKCRFKNYRCQVCGVRGHLRKVCKSAKNASHSRVHNLDTEPAEVGDCNDGYECKECNVFNMRYVSYSPILMKVTVNNTKLEMELDSGSGSTVISDKIYKAEFNDIKLNKCDLKMCLYNGHKISPLGYFVAKVQYLNNSHELKIYVVQNGGPPLLGRDFMAKFNICFQISNNKINETVPIEVPQLMKEFSVLFNDELGKFNKCTVDLKLKDGVSPKFFKARPIPFALKQAVEDEINRLVTLGIVVPVNYSNYATPIVPVLKDNGKVKIAGDFSVTLNKDLQIDKYPMPRIEEVFAKLGGGECYTKIDLSNAYNQWVLSDSSQELTTINTCKGLFKYTRLVYGLANAPAIFQKSMETLLAGIDGVSCWLDDVAITGPTKDIHLARLREVLSRMRDAGLRLQKEKCVFFQESVTYLGYVISKNGLSTCKKKVEAILEAPRPKNTLEVKRFLGVVNYYRNFVPNASAKLSPLHDLLRANAKWEWGESQENAFTSVKNELACDRMLAHFDPDAQLVLTVDAGPQGLGAVLAQLDAAGTERPLAFASRSLSTSERNYSQIQKEATAIVYGVKHFHQYLYGRQEPFILKTDHQPLLSIFGNKTGISVMTASRLQRYAILLSAYNYKIQYIKTDKNVVADYFSRAPPPQPEPAAAASTGEDYSYLKFLDTNVSPVKFHDIQKATKSDRVLQIVIKYMNHGWPRKVTCRNILPYFYCKAELEFEDGCIYRGHRVVIPTEYRDHMLKELHTSHLGVVKSKCAARSRFWWPSIDKDIESWIGSCAQCASVRSAPPRAPPAPWPAETAPWTRIHIDYLSIGQRTYLVIIDAYSKWLECLFMNRGTSTGALISKLKEIFCTFGIPKVLVSDNDVKIKSAQFSHFCTVNGIRHVTSPIYHPASNGQAENSVRTCKKMLKCILHVDVSQTELNEKFLGYLFQYRNTTHCSTGVSPAMLMLGRELRSRLDLILPDSDCKHRKHNNNSSRQLVVGDVVWLRWYEAKKELWTLGKILNLCGNRMYNVYATDYNVSCRRHIDQLRKKSGLPNVEMISDEKETHDSLPSHSQVLVDDDVTSSLNSPARSPQACSSFVTAVTSVPQHPPLRQNLEEEEDDWAEAQEEAPSSVGPVDEQAGAVAETARPPAPPEPADGGGLSSDVRAPRPVRACRQRNVNYK</sequence>
<dbReference type="EMBL" id="CAJHNJ030000032">
    <property type="protein sequence ID" value="CAG9126315.1"/>
    <property type="molecule type" value="Genomic_DNA"/>
</dbReference>
<feature type="compositionally biased region" description="Acidic residues" evidence="13">
    <location>
        <begin position="1392"/>
        <end position="1403"/>
    </location>
</feature>
<dbReference type="FunFam" id="3.10.20.370:FF:000001">
    <property type="entry name" value="Retrovirus-related Pol polyprotein from transposon 17.6-like protein"/>
    <property type="match status" value="1"/>
</dbReference>
<keyword evidence="3" id="KW-0548">Nucleotidyltransferase</keyword>
<dbReference type="SMART" id="SM00692">
    <property type="entry name" value="DM3"/>
    <property type="match status" value="1"/>
</dbReference>
<dbReference type="EC" id="2.7.7.49" evidence="1"/>
<keyword evidence="7 12" id="KW-0863">Zinc-finger</keyword>
<dbReference type="Gene3D" id="3.10.10.10">
    <property type="entry name" value="HIV Type 1 Reverse Transcriptase, subunit A, domain 1"/>
    <property type="match status" value="1"/>
</dbReference>
<dbReference type="Proteomes" id="UP000653454">
    <property type="component" value="Unassembled WGS sequence"/>
</dbReference>
<dbReference type="Gene3D" id="3.30.420.10">
    <property type="entry name" value="Ribonuclease H-like superfamily/Ribonuclease H"/>
    <property type="match status" value="1"/>
</dbReference>
<evidence type="ECO:0000259" key="15">
    <source>
        <dbReference type="PROSITE" id="PS50994"/>
    </source>
</evidence>